<evidence type="ECO:0000256" key="1">
    <source>
        <dbReference type="SAM" id="SignalP"/>
    </source>
</evidence>
<evidence type="ECO:0000313" key="2">
    <source>
        <dbReference type="EMBL" id="GFY74359.1"/>
    </source>
</evidence>
<keyword evidence="1" id="KW-0732">Signal</keyword>
<accession>A0A8X7CIJ6</accession>
<comment type="caution">
    <text evidence="2">The sequence shown here is derived from an EMBL/GenBank/DDBJ whole genome shotgun (WGS) entry which is preliminary data.</text>
</comment>
<dbReference type="AlphaFoldDB" id="A0A8X7CIJ6"/>
<organism evidence="2 3">
    <name type="scientific">Trichonephila inaurata madagascariensis</name>
    <dbReference type="NCBI Taxonomy" id="2747483"/>
    <lineage>
        <taxon>Eukaryota</taxon>
        <taxon>Metazoa</taxon>
        <taxon>Ecdysozoa</taxon>
        <taxon>Arthropoda</taxon>
        <taxon>Chelicerata</taxon>
        <taxon>Arachnida</taxon>
        <taxon>Araneae</taxon>
        <taxon>Araneomorphae</taxon>
        <taxon>Entelegynae</taxon>
        <taxon>Araneoidea</taxon>
        <taxon>Nephilidae</taxon>
        <taxon>Trichonephila</taxon>
        <taxon>Trichonephila inaurata</taxon>
    </lineage>
</organism>
<keyword evidence="3" id="KW-1185">Reference proteome</keyword>
<feature type="signal peptide" evidence="1">
    <location>
        <begin position="1"/>
        <end position="18"/>
    </location>
</feature>
<name>A0A8X7CIJ6_9ARAC</name>
<dbReference type="Proteomes" id="UP000886998">
    <property type="component" value="Unassembled WGS sequence"/>
</dbReference>
<protein>
    <submittedName>
        <fullName evidence="2">Uncharacterized protein</fullName>
    </submittedName>
</protein>
<feature type="chain" id="PRO_5036499837" evidence="1">
    <location>
        <begin position="19"/>
        <end position="79"/>
    </location>
</feature>
<dbReference type="EMBL" id="BMAV01020694">
    <property type="protein sequence ID" value="GFY74359.1"/>
    <property type="molecule type" value="Genomic_DNA"/>
</dbReference>
<proteinExistence type="predicted"/>
<gene>
    <name evidence="2" type="primary">NCL1_26271</name>
    <name evidence="2" type="ORF">TNIN_268511</name>
</gene>
<sequence length="79" mass="9122">MNYLFALLIVLVMVGTQTVDITATISGTEQSKVKWTGRHRRILKWICFNFLLFDSDCILYLQENFFNASLLSVVISQVF</sequence>
<reference evidence="2" key="1">
    <citation type="submission" date="2020-08" db="EMBL/GenBank/DDBJ databases">
        <title>Multicomponent nature underlies the extraordinary mechanical properties of spider dragline silk.</title>
        <authorList>
            <person name="Kono N."/>
            <person name="Nakamura H."/>
            <person name="Mori M."/>
            <person name="Yoshida Y."/>
            <person name="Ohtoshi R."/>
            <person name="Malay A.D."/>
            <person name="Moran D.A.P."/>
            <person name="Tomita M."/>
            <person name="Numata K."/>
            <person name="Arakawa K."/>
        </authorList>
    </citation>
    <scope>NUCLEOTIDE SEQUENCE</scope>
</reference>
<evidence type="ECO:0000313" key="3">
    <source>
        <dbReference type="Proteomes" id="UP000886998"/>
    </source>
</evidence>